<evidence type="ECO:0000313" key="3">
    <source>
        <dbReference type="EMBL" id="MEA5402936.1"/>
    </source>
</evidence>
<dbReference type="Proteomes" id="UP001303899">
    <property type="component" value="Unassembled WGS sequence"/>
</dbReference>
<evidence type="ECO:0000259" key="2">
    <source>
        <dbReference type="PROSITE" id="PS50853"/>
    </source>
</evidence>
<dbReference type="InterPro" id="IPR013783">
    <property type="entry name" value="Ig-like_fold"/>
</dbReference>
<dbReference type="InterPro" id="IPR003961">
    <property type="entry name" value="FN3_dom"/>
</dbReference>
<dbReference type="InterPro" id="IPR036116">
    <property type="entry name" value="FN3_sf"/>
</dbReference>
<protein>
    <recommendedName>
        <fullName evidence="2">Fibronectin type-III domain-containing protein</fullName>
    </recommendedName>
</protein>
<dbReference type="Gene3D" id="2.60.40.10">
    <property type="entry name" value="Immunoglobulins"/>
    <property type="match status" value="3"/>
</dbReference>
<gene>
    <name evidence="3" type="ORF">VB776_08425</name>
</gene>
<sequence>MKNIVTFILLISCWATANLQAQQVSPRVLKVASSKAGNYIYLAGRDEVVGKDTTLMKATDYFIIKRMPFVLVTDSTKAKAALKNFKTIGKAEKASTDKDLKQLFNESDLADVKKYLGTKTNKELLDFVDKHISANDYGFLYSIIETRMMLGQVYLDTDVRDGEVMYYQVIRVDKNKKEFPWGVAVAQSKVGNYALPYLKPKISAVQSSDSSVSITWKLKVSEAMINKFPKPTMRASFDPNGDLLSVPFPLTALSGRVVPARQGIVVPGIKIIPNINRTQDTLTYSYLGTVSKDEQFTAYLMVEDEIYNQGAHSDTAIVFGVGARSIPLIYGIRVTEVMNGIRIAWDKLPNKPYITGIEITRYDSEDKLLQLGILSAIDTTYTDYAINVGDHYRYQVRALFVHGIGITQVAPAQGVGAYTKFSKPLPPYNLAVANKGSNVALTWQATDEPGFYGYFVYRGTSPKKMYLVAGPMKDKKYTDTSESLSGRSQYYYAVKNQNLRNDTSMYSNIVTIIPIKKIDVVAPTNIDFYYVNGKLRIQWDDSRTQDNAIETFLLQKRKKGDTEYVTMKPKEVGNAFLMDSLIQRGTTYQYRVASVAFSGDISAYSAVTEYSLAKPKIETVNEFYVRNVTAGVEVGLPEIVYSNRKGYTIYRRNAASGDFVKVHTMPSDSFVFTDEKIEKGQTYIYAISITENDGKEGEMGFSRSVSR</sequence>
<evidence type="ECO:0000256" key="1">
    <source>
        <dbReference type="SAM" id="SignalP"/>
    </source>
</evidence>
<feature type="domain" description="Fibronectin type-III" evidence="2">
    <location>
        <begin position="522"/>
        <end position="616"/>
    </location>
</feature>
<evidence type="ECO:0000313" key="4">
    <source>
        <dbReference type="Proteomes" id="UP001303899"/>
    </source>
</evidence>
<comment type="caution">
    <text evidence="3">The sequence shown here is derived from an EMBL/GenBank/DDBJ whole genome shotgun (WGS) entry which is preliminary data.</text>
</comment>
<accession>A0ABU5S3A9</accession>
<dbReference type="CDD" id="cd00063">
    <property type="entry name" value="FN3"/>
    <property type="match status" value="1"/>
</dbReference>
<dbReference type="SUPFAM" id="SSF49265">
    <property type="entry name" value="Fibronectin type III"/>
    <property type="match status" value="1"/>
</dbReference>
<reference evidence="3 4" key="1">
    <citation type="submission" date="2023-12" db="EMBL/GenBank/DDBJ databases">
        <title>Novel species of the genus Arcicella isolated from rivers.</title>
        <authorList>
            <person name="Lu H."/>
        </authorList>
    </citation>
    <scope>NUCLEOTIDE SEQUENCE [LARGE SCALE GENOMIC DNA]</scope>
    <source>
        <strain evidence="3 4">DC2W</strain>
    </source>
</reference>
<proteinExistence type="predicted"/>
<keyword evidence="4" id="KW-1185">Reference proteome</keyword>
<feature type="signal peptide" evidence="1">
    <location>
        <begin position="1"/>
        <end position="17"/>
    </location>
</feature>
<dbReference type="EMBL" id="JAYGIL010000008">
    <property type="protein sequence ID" value="MEA5402936.1"/>
    <property type="molecule type" value="Genomic_DNA"/>
</dbReference>
<dbReference type="RefSeq" id="WP_323327974.1">
    <property type="nucleotide sequence ID" value="NZ_JAYGIL010000008.1"/>
</dbReference>
<organism evidence="3 4">
    <name type="scientific">Arcicella gelida</name>
    <dbReference type="NCBI Taxonomy" id="2984195"/>
    <lineage>
        <taxon>Bacteria</taxon>
        <taxon>Pseudomonadati</taxon>
        <taxon>Bacteroidota</taxon>
        <taxon>Cytophagia</taxon>
        <taxon>Cytophagales</taxon>
        <taxon>Flectobacillaceae</taxon>
        <taxon>Arcicella</taxon>
    </lineage>
</organism>
<keyword evidence="1" id="KW-0732">Signal</keyword>
<dbReference type="PROSITE" id="PS50853">
    <property type="entry name" value="FN3"/>
    <property type="match status" value="1"/>
</dbReference>
<name>A0ABU5S3A9_9BACT</name>
<feature type="chain" id="PRO_5045411999" description="Fibronectin type-III domain-containing protein" evidence="1">
    <location>
        <begin position="18"/>
        <end position="707"/>
    </location>
</feature>